<evidence type="ECO:0000259" key="4">
    <source>
        <dbReference type="PROSITE" id="PS01124"/>
    </source>
</evidence>
<evidence type="ECO:0000256" key="2">
    <source>
        <dbReference type="ARBA" id="ARBA00023125"/>
    </source>
</evidence>
<dbReference type="EMBL" id="JRWP01000020">
    <property type="protein sequence ID" value="KGY08487.1"/>
    <property type="molecule type" value="Genomic_DNA"/>
</dbReference>
<dbReference type="Pfam" id="PF12625">
    <property type="entry name" value="Arabinose_bd"/>
    <property type="match status" value="1"/>
</dbReference>
<dbReference type="GO" id="GO:0005829">
    <property type="term" value="C:cytosol"/>
    <property type="evidence" value="ECO:0007669"/>
    <property type="project" value="TreeGrafter"/>
</dbReference>
<organism evidence="5 6">
    <name type="scientific">Photobacterium sp. (strain ATCC 43367)</name>
    <dbReference type="NCBI Taxonomy" id="379097"/>
    <lineage>
        <taxon>Bacteria</taxon>
        <taxon>Pseudomonadati</taxon>
        <taxon>Pseudomonadota</taxon>
        <taxon>Gammaproteobacteria</taxon>
        <taxon>Vibrionales</taxon>
        <taxon>Vibrionaceae</taxon>
        <taxon>Vibrio</taxon>
        <taxon>Vibrio oreintalis group</taxon>
    </lineage>
</organism>
<evidence type="ECO:0000313" key="6">
    <source>
        <dbReference type="Proteomes" id="UP000030451"/>
    </source>
</evidence>
<dbReference type="Proteomes" id="UP000030451">
    <property type="component" value="Unassembled WGS sequence"/>
</dbReference>
<dbReference type="SUPFAM" id="SSF46689">
    <property type="entry name" value="Homeodomain-like"/>
    <property type="match status" value="1"/>
</dbReference>
<dbReference type="GO" id="GO:0003700">
    <property type="term" value="F:DNA-binding transcription factor activity"/>
    <property type="evidence" value="ECO:0007669"/>
    <property type="project" value="InterPro"/>
</dbReference>
<name>A0A0A5HSH4_PHOS4</name>
<evidence type="ECO:0000313" key="5">
    <source>
        <dbReference type="EMBL" id="KGY08487.1"/>
    </source>
</evidence>
<comment type="caution">
    <text evidence="5">The sequence shown here is derived from an EMBL/GenBank/DDBJ whole genome shotgun (WGS) entry which is preliminary data.</text>
</comment>
<dbReference type="GO" id="GO:0000976">
    <property type="term" value="F:transcription cis-regulatory region binding"/>
    <property type="evidence" value="ECO:0007669"/>
    <property type="project" value="TreeGrafter"/>
</dbReference>
<protein>
    <submittedName>
        <fullName evidence="5">AraC family transcriptional regulator</fullName>
    </submittedName>
</protein>
<dbReference type="PANTHER" id="PTHR47894">
    <property type="entry name" value="HTH-TYPE TRANSCRIPTIONAL REGULATOR GADX"/>
    <property type="match status" value="1"/>
</dbReference>
<dbReference type="InterPro" id="IPR032687">
    <property type="entry name" value="AraC-type_N"/>
</dbReference>
<dbReference type="RefSeq" id="WP_038191101.1">
    <property type="nucleotide sequence ID" value="NZ_JRWP01000020.1"/>
</dbReference>
<proteinExistence type="predicted"/>
<dbReference type="SMART" id="SM00342">
    <property type="entry name" value="HTH_ARAC"/>
    <property type="match status" value="1"/>
</dbReference>
<feature type="domain" description="HTH araC/xylS-type" evidence="4">
    <location>
        <begin position="241"/>
        <end position="342"/>
    </location>
</feature>
<keyword evidence="2" id="KW-0238">DNA-binding</keyword>
<dbReference type="AlphaFoldDB" id="A0A0A5HSH4"/>
<sequence length="361" mass="40558">MQLIAQYLAMDHRSQLGTLDIALLVRALESKGADLRALLAQQGIAEYDWSRSESTLSYTDKLKLFHAAVQLYPNEGLGLLAGRQMDLHQFGVLGYAIRTSPSVLDAVKTGFKYLRLNGPLFTVRLTVDGERAALQIEEAVDISELLPFCCEFFLAAVVSIYRQLTGQAMPLIQLSLPYSSPIYCHQYRSVFDCPVHFNQASIELIFPRSALELPVAQYDAVALRHSLRSCQAIVETLESSQSLVQQIKSRFYQQPMTPPSLEELAQDYGCSSRTMRRELAKYGVTYQAIRNEVMASLATELLLQTELTVEEIGYRLGYSDVANFRRAFRTMTKLTPSSLRSSHVQGEAGFEVTRKDFLRAT</sequence>
<dbReference type="InterPro" id="IPR009057">
    <property type="entry name" value="Homeodomain-like_sf"/>
</dbReference>
<dbReference type="PROSITE" id="PS01124">
    <property type="entry name" value="HTH_ARAC_FAMILY_2"/>
    <property type="match status" value="1"/>
</dbReference>
<dbReference type="InterPro" id="IPR018060">
    <property type="entry name" value="HTH_AraC"/>
</dbReference>
<dbReference type="OrthoDB" id="6396588at2"/>
<accession>A0A0A5HSH4</accession>
<evidence type="ECO:0000256" key="1">
    <source>
        <dbReference type="ARBA" id="ARBA00023015"/>
    </source>
</evidence>
<dbReference type="Gene3D" id="1.10.10.60">
    <property type="entry name" value="Homeodomain-like"/>
    <property type="match status" value="1"/>
</dbReference>
<gene>
    <name evidence="5" type="ORF">NM06_11615</name>
</gene>
<dbReference type="PANTHER" id="PTHR47894:SF1">
    <property type="entry name" value="HTH-TYPE TRANSCRIPTIONAL REGULATOR VQSM"/>
    <property type="match status" value="1"/>
</dbReference>
<evidence type="ECO:0000256" key="3">
    <source>
        <dbReference type="ARBA" id="ARBA00023163"/>
    </source>
</evidence>
<keyword evidence="1" id="KW-0805">Transcription regulation</keyword>
<reference evidence="5 6" key="1">
    <citation type="submission" date="2014-10" db="EMBL/GenBank/DDBJ databases">
        <title>Genome sequencing of Vibrio sinaloensis T08.</title>
        <authorList>
            <person name="Chan K.-G."/>
            <person name="Mohamad N.I."/>
        </authorList>
    </citation>
    <scope>NUCLEOTIDE SEQUENCE [LARGE SCALE GENOMIC DNA]</scope>
    <source>
        <strain evidence="5 6">T08</strain>
    </source>
</reference>
<keyword evidence="3" id="KW-0804">Transcription</keyword>
<dbReference type="Pfam" id="PF12833">
    <property type="entry name" value="HTH_18"/>
    <property type="match status" value="1"/>
</dbReference>
<dbReference type="STRING" id="379097.SE23_15815"/>